<keyword evidence="1" id="KW-0732">Signal</keyword>
<protein>
    <submittedName>
        <fullName evidence="2">Uncharacterized protein</fullName>
    </submittedName>
</protein>
<evidence type="ECO:0000313" key="2">
    <source>
        <dbReference type="EMBL" id="MVO09783.1"/>
    </source>
</evidence>
<feature type="chain" id="PRO_5026233649" evidence="1">
    <location>
        <begin position="19"/>
        <end position="142"/>
    </location>
</feature>
<name>A0A6I4IJ43_9FLAO</name>
<dbReference type="EMBL" id="WQLW01000008">
    <property type="protein sequence ID" value="MVO09783.1"/>
    <property type="molecule type" value="Genomic_DNA"/>
</dbReference>
<gene>
    <name evidence="2" type="ORF">GOQ30_11495</name>
</gene>
<evidence type="ECO:0000313" key="3">
    <source>
        <dbReference type="Proteomes" id="UP000431264"/>
    </source>
</evidence>
<sequence>MKKILTLLLFVVSFSVLSQEKISTSVEEYNYLLEELPKELALGNKMKDGFELKKIEQNTFKEFTYTYFLYWDTKNNVARAMLISAKKGDDKERLLCLPFNNNDLLEKFFKESEKLGASMKMYFDYSIYNVLQKSIEKVANRK</sequence>
<accession>A0A6I4IJ43</accession>
<organism evidence="2 3">
    <name type="scientific">Flavobacterium profundi</name>
    <dbReference type="NCBI Taxonomy" id="1774945"/>
    <lineage>
        <taxon>Bacteria</taxon>
        <taxon>Pseudomonadati</taxon>
        <taxon>Bacteroidota</taxon>
        <taxon>Flavobacteriia</taxon>
        <taxon>Flavobacteriales</taxon>
        <taxon>Flavobacteriaceae</taxon>
        <taxon>Flavobacterium</taxon>
    </lineage>
</organism>
<dbReference type="AlphaFoldDB" id="A0A6I4IJ43"/>
<feature type="signal peptide" evidence="1">
    <location>
        <begin position="1"/>
        <end position="18"/>
    </location>
</feature>
<evidence type="ECO:0000256" key="1">
    <source>
        <dbReference type="SAM" id="SignalP"/>
    </source>
</evidence>
<reference evidence="3" key="1">
    <citation type="submission" date="2019-05" db="EMBL/GenBank/DDBJ databases">
        <title>Flavobacterium profundi sp. nov., isolated from a deep-sea seamount.</title>
        <authorList>
            <person name="Zhang D.-C."/>
        </authorList>
    </citation>
    <scope>NUCLEOTIDE SEQUENCE [LARGE SCALE GENOMIC DNA]</scope>
    <source>
        <strain evidence="3">TP390</strain>
    </source>
</reference>
<dbReference type="RefSeq" id="WP_140998161.1">
    <property type="nucleotide sequence ID" value="NZ_VDCZ01000008.1"/>
</dbReference>
<proteinExistence type="predicted"/>
<comment type="caution">
    <text evidence="2">The sequence shown here is derived from an EMBL/GenBank/DDBJ whole genome shotgun (WGS) entry which is preliminary data.</text>
</comment>
<keyword evidence="3" id="KW-1185">Reference proteome</keyword>
<dbReference type="Proteomes" id="UP000431264">
    <property type="component" value="Unassembled WGS sequence"/>
</dbReference>